<protein>
    <submittedName>
        <fullName evidence="1">Superoxide dismutase</fullName>
        <ecNumber evidence="1">1.15.1.1</ecNumber>
    </submittedName>
</protein>
<evidence type="ECO:0000313" key="2">
    <source>
        <dbReference type="Proteomes" id="UP001631969"/>
    </source>
</evidence>
<proteinExistence type="predicted"/>
<accession>A0ACC7NVQ9</accession>
<comment type="caution">
    <text evidence="1">The sequence shown here is derived from an EMBL/GenBank/DDBJ whole genome shotgun (WGS) entry which is preliminary data.</text>
</comment>
<evidence type="ECO:0000313" key="1">
    <source>
        <dbReference type="EMBL" id="MFM9328265.1"/>
    </source>
</evidence>
<keyword evidence="2" id="KW-1185">Reference proteome</keyword>
<sequence length="391" mass="44329">MSDDNLNFLYLLEDIRFTKIKEREYAARIRELAPGLEAEYASWLRSWEPVLGQTEYAAAQWAEALLYAPGNSIPYAQETISQLNRYAQEQTETFTGQLSALQAYHPAIQANPAAGQLIRHIIQSTPPEQLTGSAESFYTGQTAPAFSFRQDAERVTTWSEALTASDPQSVERPQSQPAEPAAAPVPIGKHTLPPLPYAYNALEPYIDEATMRIHHDKHHQSYVDGLNNAENKLAEARRSGDFSLVKHWERELAFHGAGHYLHTLFWTVMAPGAGGPPAGLAAEQIRADFGSFEAFKKQFSEAADKVEGGGWAIWVWSPRSQRTEILTAEKHQNLSQWDVVPLLALDVWEHAYYLKHQNKRADYIKDWWNVVNWKQVNERLAAARKLMWQPY</sequence>
<dbReference type="EMBL" id="JBJURJ010000004">
    <property type="protein sequence ID" value="MFM9328265.1"/>
    <property type="molecule type" value="Genomic_DNA"/>
</dbReference>
<dbReference type="EC" id="1.15.1.1" evidence="1"/>
<reference evidence="1" key="1">
    <citation type="submission" date="2024-12" db="EMBL/GenBank/DDBJ databases">
        <authorList>
            <person name="Wu N."/>
        </authorList>
    </citation>
    <scope>NUCLEOTIDE SEQUENCE</scope>
    <source>
        <strain evidence="1">P15</strain>
    </source>
</reference>
<name>A0ACC7NVQ9_9BACL</name>
<dbReference type="Proteomes" id="UP001631969">
    <property type="component" value="Unassembled WGS sequence"/>
</dbReference>
<organism evidence="1 2">
    <name type="scientific">Paenibacillus mesotrionivorans</name>
    <dbReference type="NCBI Taxonomy" id="3160968"/>
    <lineage>
        <taxon>Bacteria</taxon>
        <taxon>Bacillati</taxon>
        <taxon>Bacillota</taxon>
        <taxon>Bacilli</taxon>
        <taxon>Bacillales</taxon>
        <taxon>Paenibacillaceae</taxon>
        <taxon>Paenibacillus</taxon>
    </lineage>
</organism>
<keyword evidence="1" id="KW-0560">Oxidoreductase</keyword>
<gene>
    <name evidence="1" type="ORF">ACI1P1_08205</name>
</gene>